<evidence type="ECO:0000259" key="7">
    <source>
        <dbReference type="Pfam" id="PF20684"/>
    </source>
</evidence>
<dbReference type="GO" id="GO:0016020">
    <property type="term" value="C:membrane"/>
    <property type="evidence" value="ECO:0007669"/>
    <property type="project" value="UniProtKB-SubCell"/>
</dbReference>
<comment type="subcellular location">
    <subcellularLocation>
        <location evidence="1">Membrane</location>
        <topology evidence="1">Multi-pass membrane protein</topology>
    </subcellularLocation>
</comment>
<dbReference type="Proteomes" id="UP000664203">
    <property type="component" value="Unassembled WGS sequence"/>
</dbReference>
<dbReference type="InterPro" id="IPR049326">
    <property type="entry name" value="Rhodopsin_dom_fungi"/>
</dbReference>
<keyword evidence="9" id="KW-1185">Reference proteome</keyword>
<comment type="similarity">
    <text evidence="5">Belongs to the SAT4 family.</text>
</comment>
<keyword evidence="2 6" id="KW-0812">Transmembrane</keyword>
<comment type="caution">
    <text evidence="8">The sequence shown here is derived from an EMBL/GenBank/DDBJ whole genome shotgun (WGS) entry which is preliminary data.</text>
</comment>
<dbReference type="InterPro" id="IPR052337">
    <property type="entry name" value="SAT4-like"/>
</dbReference>
<keyword evidence="3 6" id="KW-1133">Transmembrane helix</keyword>
<dbReference type="PANTHER" id="PTHR33048:SF47">
    <property type="entry name" value="INTEGRAL MEMBRANE PROTEIN-RELATED"/>
    <property type="match status" value="1"/>
</dbReference>
<evidence type="ECO:0000256" key="5">
    <source>
        <dbReference type="ARBA" id="ARBA00038359"/>
    </source>
</evidence>
<evidence type="ECO:0000256" key="2">
    <source>
        <dbReference type="ARBA" id="ARBA00022692"/>
    </source>
</evidence>
<feature type="transmembrane region" description="Helical" evidence="6">
    <location>
        <begin position="20"/>
        <end position="47"/>
    </location>
</feature>
<name>A0A8H3F5B5_9LECA</name>
<dbReference type="AlphaFoldDB" id="A0A8H3F5B5"/>
<dbReference type="PANTHER" id="PTHR33048">
    <property type="entry name" value="PTH11-LIKE INTEGRAL MEMBRANE PROTEIN (AFU_ORTHOLOGUE AFUA_5G11245)"/>
    <property type="match status" value="1"/>
</dbReference>
<accession>A0A8H3F5B5</accession>
<evidence type="ECO:0000256" key="3">
    <source>
        <dbReference type="ARBA" id="ARBA00022989"/>
    </source>
</evidence>
<protein>
    <recommendedName>
        <fullName evidence="7">Rhodopsin domain-containing protein</fullName>
    </recommendedName>
</protein>
<dbReference type="OrthoDB" id="5391602at2759"/>
<feature type="domain" description="Rhodopsin" evidence="7">
    <location>
        <begin position="1"/>
        <end position="85"/>
    </location>
</feature>
<organism evidence="8 9">
    <name type="scientific">Alectoria fallacina</name>
    <dbReference type="NCBI Taxonomy" id="1903189"/>
    <lineage>
        <taxon>Eukaryota</taxon>
        <taxon>Fungi</taxon>
        <taxon>Dikarya</taxon>
        <taxon>Ascomycota</taxon>
        <taxon>Pezizomycotina</taxon>
        <taxon>Lecanoromycetes</taxon>
        <taxon>OSLEUM clade</taxon>
        <taxon>Lecanoromycetidae</taxon>
        <taxon>Lecanorales</taxon>
        <taxon>Lecanorineae</taxon>
        <taxon>Parmeliaceae</taxon>
        <taxon>Alectoria</taxon>
    </lineage>
</organism>
<reference evidence="8" key="1">
    <citation type="submission" date="2021-03" db="EMBL/GenBank/DDBJ databases">
        <authorList>
            <person name="Tagirdzhanova G."/>
        </authorList>
    </citation>
    <scope>NUCLEOTIDE SEQUENCE</scope>
</reference>
<evidence type="ECO:0000256" key="1">
    <source>
        <dbReference type="ARBA" id="ARBA00004141"/>
    </source>
</evidence>
<evidence type="ECO:0000256" key="4">
    <source>
        <dbReference type="ARBA" id="ARBA00023136"/>
    </source>
</evidence>
<evidence type="ECO:0000256" key="6">
    <source>
        <dbReference type="SAM" id="Phobius"/>
    </source>
</evidence>
<evidence type="ECO:0000313" key="9">
    <source>
        <dbReference type="Proteomes" id="UP000664203"/>
    </source>
</evidence>
<evidence type="ECO:0000313" key="8">
    <source>
        <dbReference type="EMBL" id="CAF9918822.1"/>
    </source>
</evidence>
<dbReference type="EMBL" id="CAJPDR010000115">
    <property type="protein sequence ID" value="CAF9918822.1"/>
    <property type="molecule type" value="Genomic_DNA"/>
</dbReference>
<proteinExistence type="inferred from homology"/>
<keyword evidence="4 6" id="KW-0472">Membrane</keyword>
<sequence length="173" mass="19073">MPLPSIWELQMPVRQKLVVTGIFLLGTVVVVIGIVKCVAFFTIINIIEKNHDTTRDEAPLFYYYTIPESCLCVVSACLPTLRPLSHGISPKSIFDSIFSAISLGSRDSDASRKSGNGHAFGPESTVGFAKMSEDGMIQNHIVRGSRPETELEDLSDRNGIQIHRDFSRSESMA</sequence>
<gene>
    <name evidence="8" type="ORF">ALECFALPRED_000839</name>
</gene>
<dbReference type="Pfam" id="PF20684">
    <property type="entry name" value="Fung_rhodopsin"/>
    <property type="match status" value="1"/>
</dbReference>